<dbReference type="STRING" id="8078.ENSFHEP00000003060"/>
<evidence type="ECO:0000313" key="6">
    <source>
        <dbReference type="Proteomes" id="UP000265000"/>
    </source>
</evidence>
<dbReference type="Pfam" id="PF00031">
    <property type="entry name" value="Cystatin"/>
    <property type="match status" value="1"/>
</dbReference>
<dbReference type="CDD" id="cd00042">
    <property type="entry name" value="CY"/>
    <property type="match status" value="1"/>
</dbReference>
<keyword evidence="3" id="KW-0732">Signal</keyword>
<evidence type="ECO:0000256" key="3">
    <source>
        <dbReference type="SAM" id="SignalP"/>
    </source>
</evidence>
<dbReference type="PANTHER" id="PTHR46186">
    <property type="entry name" value="CYSTATIN"/>
    <property type="match status" value="1"/>
</dbReference>
<dbReference type="GO" id="GO:0004869">
    <property type="term" value="F:cysteine-type endopeptidase inhibitor activity"/>
    <property type="evidence" value="ECO:0007669"/>
    <property type="project" value="InterPro"/>
</dbReference>
<dbReference type="InterPro" id="IPR000010">
    <property type="entry name" value="Cystatin_dom"/>
</dbReference>
<dbReference type="InterPro" id="IPR046350">
    <property type="entry name" value="Cystatin_sf"/>
</dbReference>
<evidence type="ECO:0000313" key="5">
    <source>
        <dbReference type="Ensembl" id="ENSFHEP00000003060.1"/>
    </source>
</evidence>
<evidence type="ECO:0000256" key="1">
    <source>
        <dbReference type="ARBA" id="ARBA00009403"/>
    </source>
</evidence>
<evidence type="ECO:0000259" key="4">
    <source>
        <dbReference type="SMART" id="SM00043"/>
    </source>
</evidence>
<organism evidence="5 6">
    <name type="scientific">Fundulus heteroclitus</name>
    <name type="common">Killifish</name>
    <name type="synonym">Mummichog</name>
    <dbReference type="NCBI Taxonomy" id="8078"/>
    <lineage>
        <taxon>Eukaryota</taxon>
        <taxon>Metazoa</taxon>
        <taxon>Chordata</taxon>
        <taxon>Craniata</taxon>
        <taxon>Vertebrata</taxon>
        <taxon>Euteleostomi</taxon>
        <taxon>Actinopterygii</taxon>
        <taxon>Neopterygii</taxon>
        <taxon>Teleostei</taxon>
        <taxon>Neoteleostei</taxon>
        <taxon>Acanthomorphata</taxon>
        <taxon>Ovalentaria</taxon>
        <taxon>Atherinomorphae</taxon>
        <taxon>Cyprinodontiformes</taxon>
        <taxon>Fundulidae</taxon>
        <taxon>Fundulus</taxon>
    </lineage>
</organism>
<feature type="signal peptide" evidence="3">
    <location>
        <begin position="1"/>
        <end position="18"/>
    </location>
</feature>
<dbReference type="Gene3D" id="3.10.450.10">
    <property type="match status" value="1"/>
</dbReference>
<dbReference type="SMART" id="SM00043">
    <property type="entry name" value="CY"/>
    <property type="match status" value="1"/>
</dbReference>
<name>A0A3Q2NVD2_FUNHE</name>
<sequence>MTWKIVFALLSALLAVEADTMVGGFRDIDVNNEGVQNALNFAVVQHNRKNNDVYLRQVAQVVKAQVQVVAGLKYVLTVNLEKTSCRKDRANEQCDAQIKSADAQPYQCQFTVWDRPWMNDIRVIDEKC</sequence>
<dbReference type="PANTHER" id="PTHR46186:SF12">
    <property type="entry name" value="CYSTATIN C (AMYLOID ANGIOPATHY AND CEREBRAL HEMORRHAGE)-RELATED"/>
    <property type="match status" value="1"/>
</dbReference>
<reference evidence="5" key="1">
    <citation type="submission" date="2025-08" db="UniProtKB">
        <authorList>
            <consortium name="Ensembl"/>
        </authorList>
    </citation>
    <scope>IDENTIFICATION</scope>
</reference>
<feature type="domain" description="Cystatin" evidence="4">
    <location>
        <begin position="20"/>
        <end position="128"/>
    </location>
</feature>
<keyword evidence="6" id="KW-1185">Reference proteome</keyword>
<dbReference type="InterPro" id="IPR018073">
    <property type="entry name" value="Prot_inh_cystat_CS"/>
</dbReference>
<evidence type="ECO:0000256" key="2">
    <source>
        <dbReference type="ARBA" id="ARBA00023157"/>
    </source>
</evidence>
<dbReference type="GO" id="GO:0005737">
    <property type="term" value="C:cytoplasm"/>
    <property type="evidence" value="ECO:0007669"/>
    <property type="project" value="TreeGrafter"/>
</dbReference>
<dbReference type="GeneTree" id="ENSGT00940000154755"/>
<dbReference type="GO" id="GO:0031982">
    <property type="term" value="C:vesicle"/>
    <property type="evidence" value="ECO:0007669"/>
    <property type="project" value="TreeGrafter"/>
</dbReference>
<comment type="similarity">
    <text evidence="1">Belongs to the cystatin family.</text>
</comment>
<protein>
    <submittedName>
        <fullName evidence="5">Cystatin-C</fullName>
    </submittedName>
</protein>
<dbReference type="SUPFAM" id="SSF54403">
    <property type="entry name" value="Cystatin/monellin"/>
    <property type="match status" value="1"/>
</dbReference>
<dbReference type="Ensembl" id="ENSFHET00000011178.1">
    <property type="protein sequence ID" value="ENSFHEP00000003060.1"/>
    <property type="gene ID" value="ENSFHEG00000003890.1"/>
</dbReference>
<dbReference type="GO" id="GO:0005615">
    <property type="term" value="C:extracellular space"/>
    <property type="evidence" value="ECO:0007669"/>
    <property type="project" value="TreeGrafter"/>
</dbReference>
<proteinExistence type="inferred from homology"/>
<dbReference type="AlphaFoldDB" id="A0A3Q2NVD2"/>
<keyword evidence="2" id="KW-1015">Disulfide bond</keyword>
<accession>A0A3Q2NVD2</accession>
<reference evidence="5" key="2">
    <citation type="submission" date="2025-09" db="UniProtKB">
        <authorList>
            <consortium name="Ensembl"/>
        </authorList>
    </citation>
    <scope>IDENTIFICATION</scope>
</reference>
<dbReference type="FunFam" id="3.10.450.10:FF:000004">
    <property type="entry name" value="Cystatin C"/>
    <property type="match status" value="1"/>
</dbReference>
<feature type="chain" id="PRO_5018745926" evidence="3">
    <location>
        <begin position="19"/>
        <end position="128"/>
    </location>
</feature>
<dbReference type="PROSITE" id="PS00287">
    <property type="entry name" value="CYSTATIN"/>
    <property type="match status" value="1"/>
</dbReference>
<dbReference type="Proteomes" id="UP000265000">
    <property type="component" value="Unplaced"/>
</dbReference>